<evidence type="ECO:0000313" key="1">
    <source>
        <dbReference type="EMBL" id="KKN00819.1"/>
    </source>
</evidence>
<proteinExistence type="predicted"/>
<accession>A0A0F9M580</accession>
<reference evidence="1" key="1">
    <citation type="journal article" date="2015" name="Nature">
        <title>Complex archaea that bridge the gap between prokaryotes and eukaryotes.</title>
        <authorList>
            <person name="Spang A."/>
            <person name="Saw J.H."/>
            <person name="Jorgensen S.L."/>
            <person name="Zaremba-Niedzwiedzka K."/>
            <person name="Martijn J."/>
            <person name="Lind A.E."/>
            <person name="van Eijk R."/>
            <person name="Schleper C."/>
            <person name="Guy L."/>
            <person name="Ettema T.J."/>
        </authorList>
    </citation>
    <scope>NUCLEOTIDE SEQUENCE</scope>
</reference>
<dbReference type="Gene3D" id="2.70.70.10">
    <property type="entry name" value="Glucose Permease (Domain IIA)"/>
    <property type="match status" value="1"/>
</dbReference>
<dbReference type="EMBL" id="LAZR01005331">
    <property type="protein sequence ID" value="KKN00819.1"/>
    <property type="molecule type" value="Genomic_DNA"/>
</dbReference>
<gene>
    <name evidence="1" type="ORF">LCGC14_1134010</name>
</gene>
<dbReference type="InterPro" id="IPR011055">
    <property type="entry name" value="Dup_hybrid_motif"/>
</dbReference>
<protein>
    <submittedName>
        <fullName evidence="1">Uncharacterized protein</fullName>
    </submittedName>
</protein>
<dbReference type="PROSITE" id="PS51257">
    <property type="entry name" value="PROKAR_LIPOPROTEIN"/>
    <property type="match status" value="1"/>
</dbReference>
<organism evidence="1">
    <name type="scientific">marine sediment metagenome</name>
    <dbReference type="NCBI Taxonomy" id="412755"/>
    <lineage>
        <taxon>unclassified sequences</taxon>
        <taxon>metagenomes</taxon>
        <taxon>ecological metagenomes</taxon>
    </lineage>
</organism>
<comment type="caution">
    <text evidence="1">The sequence shown here is derived from an EMBL/GenBank/DDBJ whole genome shotgun (WGS) entry which is preliminary data.</text>
</comment>
<sequence>MKFLLNIIVVILVTFIFSSCNPADFTPEEESGADGNIMFDYPPFDLSKVVVIEPLGAMIGNHVTPIDHQYYMALDHMLQDAAQTIVDVYSPASGTVTQIQHMSSLPGDEAIQIDDYRIVIEHTSTISSVYIHLDTLSEKIAAVAPLPGEYASVNVAVGAGETIGYYSGTIDYNVVDEDIVLTGFVNPDSYQAEPWKIHIPDPFDYFHEPIRSQLIEKCLRTAEPVGGKIDYDIDGKLIGSWFKENTNGYAGLGQENYWVGHLSVVYHNVDPEHVIVSLGSYKNQPLQFGVKSNSPDPADVSVATGQILYELVDYDYYDGDVRWDRESLVKGLKLRNSDFVQGVVLFQLIEDRKLKVEIFPDTSAAGVGTFTENAMIYVR</sequence>
<name>A0A0F9M580_9ZZZZ</name>
<dbReference type="AlphaFoldDB" id="A0A0F9M580"/>